<keyword evidence="2" id="KW-1185">Reference proteome</keyword>
<evidence type="ECO:0000313" key="2">
    <source>
        <dbReference type="Proteomes" id="UP000265520"/>
    </source>
</evidence>
<proteinExistence type="predicted"/>
<evidence type="ECO:0000313" key="1">
    <source>
        <dbReference type="EMBL" id="MCI59409.1"/>
    </source>
</evidence>
<sequence>SISVWDEFWAWPGPSSKLSPRSGPDVARRGTMSPGEMCFAFLATSRQEP</sequence>
<feature type="non-terminal residue" evidence="1">
    <location>
        <position position="1"/>
    </location>
</feature>
<name>A0A392TE59_9FABA</name>
<dbReference type="AlphaFoldDB" id="A0A392TE59"/>
<reference evidence="1 2" key="1">
    <citation type="journal article" date="2018" name="Front. Plant Sci.">
        <title>Red Clover (Trifolium pratense) and Zigzag Clover (T. medium) - A Picture of Genomic Similarities and Differences.</title>
        <authorList>
            <person name="Dluhosova J."/>
            <person name="Istvanek J."/>
            <person name="Nedelnik J."/>
            <person name="Repkova J."/>
        </authorList>
    </citation>
    <scope>NUCLEOTIDE SEQUENCE [LARGE SCALE GENOMIC DNA]</scope>
    <source>
        <strain evidence="2">cv. 10/8</strain>
        <tissue evidence="1">Leaf</tissue>
    </source>
</reference>
<protein>
    <submittedName>
        <fullName evidence="1">Uncharacterized protein</fullName>
    </submittedName>
</protein>
<comment type="caution">
    <text evidence="1">The sequence shown here is derived from an EMBL/GenBank/DDBJ whole genome shotgun (WGS) entry which is preliminary data.</text>
</comment>
<dbReference type="EMBL" id="LXQA010563041">
    <property type="protein sequence ID" value="MCI59409.1"/>
    <property type="molecule type" value="Genomic_DNA"/>
</dbReference>
<accession>A0A392TE59</accession>
<organism evidence="1 2">
    <name type="scientific">Trifolium medium</name>
    <dbReference type="NCBI Taxonomy" id="97028"/>
    <lineage>
        <taxon>Eukaryota</taxon>
        <taxon>Viridiplantae</taxon>
        <taxon>Streptophyta</taxon>
        <taxon>Embryophyta</taxon>
        <taxon>Tracheophyta</taxon>
        <taxon>Spermatophyta</taxon>
        <taxon>Magnoliopsida</taxon>
        <taxon>eudicotyledons</taxon>
        <taxon>Gunneridae</taxon>
        <taxon>Pentapetalae</taxon>
        <taxon>rosids</taxon>
        <taxon>fabids</taxon>
        <taxon>Fabales</taxon>
        <taxon>Fabaceae</taxon>
        <taxon>Papilionoideae</taxon>
        <taxon>50 kb inversion clade</taxon>
        <taxon>NPAAA clade</taxon>
        <taxon>Hologalegina</taxon>
        <taxon>IRL clade</taxon>
        <taxon>Trifolieae</taxon>
        <taxon>Trifolium</taxon>
    </lineage>
</organism>
<dbReference type="Proteomes" id="UP000265520">
    <property type="component" value="Unassembled WGS sequence"/>
</dbReference>